<sequence length="384" mass="41607">MLRGAAHSAPQPFYTIHVGNLSPAIHGDMLRSIFGHFGTIVDIRLIAQNGPASYGFVDYATEAAAQAALSMTGTEFDGRRLGSSSRPPGQRRRARRPPARARGRGGGSHEIFVGGLSLGMLSAEPLVAYFSRFGAVVDASVVRESGDGASKGFSVRALRRGARRRGGAGRRAPRRRRPHAQRRVQQPRADRGAAPPAPRRASAGAAKVKAEARDRRRRRRSASSSSSRSRSPARRRKRSRSRDGSRSESRRSRGGGKPAVGDGRGIAVDALFDAAPKLEEYARKRVWVEFDDAREAAAAAASLASRTYDGRTLAVEIVDARRARSAKPAGRPPPRRQRLAAGRAYHGAQHKLLQARVDELEAELEAARASAKKDRDFHSSRVAR</sequence>
<dbReference type="Gene3D" id="3.30.70.330">
    <property type="match status" value="3"/>
</dbReference>
<dbReference type="InterPro" id="IPR035979">
    <property type="entry name" value="RBD_domain_sf"/>
</dbReference>
<dbReference type="SMART" id="SM00360">
    <property type="entry name" value="RRM"/>
    <property type="match status" value="2"/>
</dbReference>
<comment type="caution">
    <text evidence="5">The sequence shown here is derived from an EMBL/GenBank/DDBJ whole genome shotgun (WGS) entry which is preliminary data.</text>
</comment>
<dbReference type="InterPro" id="IPR000504">
    <property type="entry name" value="RRM_dom"/>
</dbReference>
<dbReference type="PROSITE" id="PS50102">
    <property type="entry name" value="RRM"/>
    <property type="match status" value="2"/>
</dbReference>
<name>A0ABR1FZE8_AURAN</name>
<evidence type="ECO:0000256" key="2">
    <source>
        <dbReference type="PROSITE-ProRule" id="PRU00176"/>
    </source>
</evidence>
<keyword evidence="6" id="KW-1185">Reference proteome</keyword>
<feature type="domain" description="RRM" evidence="4">
    <location>
        <begin position="109"/>
        <end position="155"/>
    </location>
</feature>
<feature type="compositionally biased region" description="Basic and acidic residues" evidence="3">
    <location>
        <begin position="241"/>
        <end position="251"/>
    </location>
</feature>
<proteinExistence type="predicted"/>
<protein>
    <submittedName>
        <fullName evidence="5">RNA-binding protein</fullName>
    </submittedName>
</protein>
<evidence type="ECO:0000256" key="1">
    <source>
        <dbReference type="ARBA" id="ARBA00022884"/>
    </source>
</evidence>
<feature type="region of interest" description="Disordered" evidence="3">
    <location>
        <begin position="146"/>
        <end position="263"/>
    </location>
</feature>
<dbReference type="InterPro" id="IPR012677">
    <property type="entry name" value="Nucleotide-bd_a/b_plait_sf"/>
</dbReference>
<organism evidence="5 6">
    <name type="scientific">Aureococcus anophagefferens</name>
    <name type="common">Harmful bloom alga</name>
    <dbReference type="NCBI Taxonomy" id="44056"/>
    <lineage>
        <taxon>Eukaryota</taxon>
        <taxon>Sar</taxon>
        <taxon>Stramenopiles</taxon>
        <taxon>Ochrophyta</taxon>
        <taxon>Pelagophyceae</taxon>
        <taxon>Pelagomonadales</taxon>
        <taxon>Pelagomonadaceae</taxon>
        <taxon>Aureococcus</taxon>
    </lineage>
</organism>
<feature type="region of interest" description="Disordered" evidence="3">
    <location>
        <begin position="75"/>
        <end position="108"/>
    </location>
</feature>
<gene>
    <name evidence="5" type="ORF">SO694_0027706</name>
</gene>
<dbReference type="PANTHER" id="PTHR48025:SF1">
    <property type="entry name" value="RRM DOMAIN-CONTAINING PROTEIN"/>
    <property type="match status" value="1"/>
</dbReference>
<dbReference type="Pfam" id="PF00076">
    <property type="entry name" value="RRM_1"/>
    <property type="match status" value="1"/>
</dbReference>
<feature type="compositionally biased region" description="Basic residues" evidence="3">
    <location>
        <begin position="157"/>
        <end position="182"/>
    </location>
</feature>
<feature type="domain" description="RRM" evidence="4">
    <location>
        <begin position="14"/>
        <end position="81"/>
    </location>
</feature>
<evidence type="ECO:0000313" key="5">
    <source>
        <dbReference type="EMBL" id="KAK7241554.1"/>
    </source>
</evidence>
<reference evidence="5 6" key="1">
    <citation type="submission" date="2024-03" db="EMBL/GenBank/DDBJ databases">
        <title>Aureococcus anophagefferens CCMP1851 and Kratosvirus quantuckense: Draft genome of a second virus-susceptible host strain in the model system.</title>
        <authorList>
            <person name="Chase E."/>
            <person name="Truchon A.R."/>
            <person name="Schepens W."/>
            <person name="Wilhelm S.W."/>
        </authorList>
    </citation>
    <scope>NUCLEOTIDE SEQUENCE [LARGE SCALE GENOMIC DNA]</scope>
    <source>
        <strain evidence="5 6">CCMP1851</strain>
    </source>
</reference>
<dbReference type="PANTHER" id="PTHR48025">
    <property type="entry name" value="OS02G0815200 PROTEIN"/>
    <property type="match status" value="1"/>
</dbReference>
<dbReference type="Proteomes" id="UP001363151">
    <property type="component" value="Unassembled WGS sequence"/>
</dbReference>
<accession>A0ABR1FZE8</accession>
<dbReference type="CDD" id="cd00590">
    <property type="entry name" value="RRM_SF"/>
    <property type="match status" value="1"/>
</dbReference>
<evidence type="ECO:0000313" key="6">
    <source>
        <dbReference type="Proteomes" id="UP001363151"/>
    </source>
</evidence>
<evidence type="ECO:0000256" key="3">
    <source>
        <dbReference type="SAM" id="MobiDB-lite"/>
    </source>
</evidence>
<feature type="compositionally biased region" description="Basic residues" evidence="3">
    <location>
        <begin position="231"/>
        <end position="240"/>
    </location>
</feature>
<dbReference type="SUPFAM" id="SSF54928">
    <property type="entry name" value="RNA-binding domain, RBD"/>
    <property type="match status" value="2"/>
</dbReference>
<dbReference type="EMBL" id="JBBJCI010000183">
    <property type="protein sequence ID" value="KAK7241554.1"/>
    <property type="molecule type" value="Genomic_DNA"/>
</dbReference>
<keyword evidence="1 2" id="KW-0694">RNA-binding</keyword>
<dbReference type="InterPro" id="IPR050502">
    <property type="entry name" value="Euk_RNA-bind_prot"/>
</dbReference>
<evidence type="ECO:0000259" key="4">
    <source>
        <dbReference type="PROSITE" id="PS50102"/>
    </source>
</evidence>
<feature type="compositionally biased region" description="Basic residues" evidence="3">
    <location>
        <begin position="89"/>
        <end position="103"/>
    </location>
</feature>